<evidence type="ECO:0000256" key="1">
    <source>
        <dbReference type="SAM" id="Phobius"/>
    </source>
</evidence>
<dbReference type="STRING" id="1308866.J416_03081"/>
<dbReference type="Proteomes" id="UP000012283">
    <property type="component" value="Unassembled WGS sequence"/>
</dbReference>
<gene>
    <name evidence="2" type="ORF">J416_03081</name>
</gene>
<keyword evidence="3" id="KW-1185">Reference proteome</keyword>
<dbReference type="Pfam" id="PF16079">
    <property type="entry name" value="Phage_holin_5_2"/>
    <property type="match status" value="1"/>
</dbReference>
<dbReference type="InterPro" id="IPR032111">
    <property type="entry name" value="Clostridium_phage_holin"/>
</dbReference>
<protein>
    <recommendedName>
        <fullName evidence="4">Phage holin</fullName>
    </recommendedName>
</protein>
<comment type="caution">
    <text evidence="2">The sequence shown here is derived from an EMBL/GenBank/DDBJ whole genome shotgun (WGS) entry which is preliminary data.</text>
</comment>
<feature type="transmembrane region" description="Helical" evidence="1">
    <location>
        <begin position="12"/>
        <end position="31"/>
    </location>
</feature>
<sequence length="88" mass="10118">MLADYIHFMKDDFWFIVPALWFIGYACKRTPFIPDWLIVWILLCIGVLASCFFYGWSVRAIADGVIATGIAVFSHQIVKQTSARDQIE</sequence>
<name>N4WC94_9BACI</name>
<organism evidence="2 3">
    <name type="scientific">Gracilibacillus halophilus YIM-C55.5</name>
    <dbReference type="NCBI Taxonomy" id="1308866"/>
    <lineage>
        <taxon>Bacteria</taxon>
        <taxon>Bacillati</taxon>
        <taxon>Bacillota</taxon>
        <taxon>Bacilli</taxon>
        <taxon>Bacillales</taxon>
        <taxon>Bacillaceae</taxon>
        <taxon>Gracilibacillus</taxon>
    </lineage>
</organism>
<keyword evidence="1" id="KW-1133">Transmembrane helix</keyword>
<dbReference type="AlphaFoldDB" id="N4WC94"/>
<keyword evidence="1" id="KW-0812">Transmembrane</keyword>
<dbReference type="PATRIC" id="fig|1308866.3.peg.625"/>
<dbReference type="EMBL" id="APML01000012">
    <property type="protein sequence ID" value="ENH97903.1"/>
    <property type="molecule type" value="Genomic_DNA"/>
</dbReference>
<proteinExistence type="predicted"/>
<evidence type="ECO:0000313" key="2">
    <source>
        <dbReference type="EMBL" id="ENH97903.1"/>
    </source>
</evidence>
<reference evidence="2 3" key="1">
    <citation type="submission" date="2013-03" db="EMBL/GenBank/DDBJ databases">
        <title>Draft genome sequence of Gracibacillus halophilus YIM-C55.5, a moderately halophilic and thermophilic organism from the Xiaochaidamu salt lake.</title>
        <authorList>
            <person name="Sugumar T."/>
            <person name="Polireddy D.R."/>
            <person name="Antony A."/>
            <person name="Madhava Y.R."/>
            <person name="Sivakumar N."/>
        </authorList>
    </citation>
    <scope>NUCLEOTIDE SEQUENCE [LARGE SCALE GENOMIC DNA]</scope>
    <source>
        <strain evidence="2 3">YIM-C55.5</strain>
    </source>
</reference>
<keyword evidence="1" id="KW-0472">Membrane</keyword>
<evidence type="ECO:0008006" key="4">
    <source>
        <dbReference type="Google" id="ProtNLM"/>
    </source>
</evidence>
<dbReference type="RefSeq" id="WP_003464437.1">
    <property type="nucleotide sequence ID" value="NZ_APML01000012.1"/>
</dbReference>
<feature type="transmembrane region" description="Helical" evidence="1">
    <location>
        <begin position="37"/>
        <end position="56"/>
    </location>
</feature>
<accession>N4WC94</accession>
<evidence type="ECO:0000313" key="3">
    <source>
        <dbReference type="Proteomes" id="UP000012283"/>
    </source>
</evidence>
<dbReference type="eggNOG" id="ENOG5033ET1">
    <property type="taxonomic scope" value="Bacteria"/>
</dbReference>